<dbReference type="AlphaFoldDB" id="A0AAV9TL53"/>
<evidence type="ECO:0000313" key="9">
    <source>
        <dbReference type="Proteomes" id="UP001327957"/>
    </source>
</evidence>
<dbReference type="InterPro" id="IPR006823">
    <property type="entry name" value="Ceramidase_alk"/>
</dbReference>
<keyword evidence="3" id="KW-0378">Hydrolase</keyword>
<dbReference type="GO" id="GO:0046512">
    <property type="term" value="P:sphingosine biosynthetic process"/>
    <property type="evidence" value="ECO:0007669"/>
    <property type="project" value="TreeGrafter"/>
</dbReference>
<keyword evidence="6" id="KW-0472">Membrane</keyword>
<dbReference type="InterPro" id="IPR038445">
    <property type="entry name" value="NCDase_C_sf"/>
</dbReference>
<keyword evidence="4" id="KW-0479">Metal-binding</keyword>
<evidence type="ECO:0000256" key="3">
    <source>
        <dbReference type="ARBA" id="ARBA00022801"/>
    </source>
</evidence>
<dbReference type="GO" id="GO:0042759">
    <property type="term" value="P:long-chain fatty acid biosynthetic process"/>
    <property type="evidence" value="ECO:0007669"/>
    <property type="project" value="TreeGrafter"/>
</dbReference>
<evidence type="ECO:0000256" key="6">
    <source>
        <dbReference type="SAM" id="Phobius"/>
    </source>
</evidence>
<evidence type="ECO:0000256" key="1">
    <source>
        <dbReference type="ARBA" id="ARBA00009835"/>
    </source>
</evidence>
<dbReference type="Proteomes" id="UP001327957">
    <property type="component" value="Unassembled WGS sequence"/>
</dbReference>
<dbReference type="PROSITE" id="PS00028">
    <property type="entry name" value="ZINC_FINGER_C2H2_1"/>
    <property type="match status" value="1"/>
</dbReference>
<dbReference type="Pfam" id="PF04734">
    <property type="entry name" value="Ceramidase_alk"/>
    <property type="match status" value="1"/>
</dbReference>
<gene>
    <name evidence="8" type="ORF">QIS74_03768</name>
</gene>
<evidence type="ECO:0000259" key="7">
    <source>
        <dbReference type="PROSITE" id="PS00028"/>
    </source>
</evidence>
<dbReference type="GO" id="GO:0005576">
    <property type="term" value="C:extracellular region"/>
    <property type="evidence" value="ECO:0007669"/>
    <property type="project" value="TreeGrafter"/>
</dbReference>
<comment type="cofactor">
    <cofactor evidence="4">
        <name>Zn(2+)</name>
        <dbReference type="ChEBI" id="CHEBI:29105"/>
    </cofactor>
    <text evidence="4">Binds 1 zinc ion per subunit.</text>
</comment>
<comment type="caution">
    <text evidence="8">The sequence shown here is derived from an EMBL/GenBank/DDBJ whole genome shotgun (WGS) entry which is preliminary data.</text>
</comment>
<sequence length="1045" mass="112747">MPLHPRSGVELPRRSFFAVFAFVSFVLLVTIGLATLGAHRGPTLRFERSDDGQWRAKAKTRAAPAGDKYLIGVGKADITGPVVEIGFAGYADLAQVGTGLRQRIYSRAFVVGDVSKPSDRFVYLVLDTQSGDTAIRRGIIEGVQALGSAYSVYNKNNIAVTGTHSHAGPGAWFNYLLPQVTSLGFDRQSYQAIVDGAVLSIKRAHESLTEGYLDVGTTEVTDGAINRSLWAYLANPESERSRYSSSTDTTLTLLRFQRASDGKNIGVLTWYPTHGTSILQNSTHVAGDNKGVAALLLEKDLAGDASAAPGFVAGFSQANVGDTTPNVLGAWCDDGSGQQCSLENSTCADGKSQSCHGRGPAFRALDLGISSCYEIGRRQFAGAKSVYNSLASSSSKPITGTSVKSFHFFHDMSFFKFTLPDGTTGQTCPAALGYSFAAGTSDGPGAFDFTQADSGTPDANPLWAVVSGLLRTPTAEQVACQRPKPVLLDVGEMSTPYAWSPNIVDVQMLRVGQLVIIVAPGEATTMGGRRWKDAVKEAARTIIDGEPVVVLGGPANTYAHYIATPEEYGVQRYEGASTLFGPNTLPAYINLTVSNIGHLAPASTSTPPAGPAPPDNRGNSLSFITGVVQDGTPIGRSFGQVLAQPAASYARGAVVNATFQAANPRNNLRLEGTYAAVERRLPDGTSWERVRDDADWFLVYTWRRTDWLLGHSEVVLSWETGGDGAGPGTYRFKYYGDAKPLIGSVRAFEGTSASFTLVEWRGYSGTRSDHHAADQCVRSDGGDLDELFWTTLHEYSGTFNIDTYTEQSSSLFGDAYWLEAFTTPHRSAGEFELGSSNGSDLAFLYEVDGQPPETLYTASETCDDIGNIIDNELFRVPGLTLPISAVAGPVNNASPLTPEPTLQEATLNLVDGGCLYTKPSAPSPTPSHKHTKKPLPCQRGCSLSFASPKDLRRHYGSEKHARGKETKAYRCRCGYSTPRKDHYRRHLRGIEESRPCRFQRPFFECICRREETQGDAGMHLRHIDACKEGRGVSGRPKKARGFEAF</sequence>
<keyword evidence="9" id="KW-1185">Reference proteome</keyword>
<organism evidence="8 9">
    <name type="scientific">Colletotrichum tabaci</name>
    <dbReference type="NCBI Taxonomy" id="1209068"/>
    <lineage>
        <taxon>Eukaryota</taxon>
        <taxon>Fungi</taxon>
        <taxon>Dikarya</taxon>
        <taxon>Ascomycota</taxon>
        <taxon>Pezizomycotina</taxon>
        <taxon>Sordariomycetes</taxon>
        <taxon>Hypocreomycetidae</taxon>
        <taxon>Glomerellales</taxon>
        <taxon>Glomerellaceae</taxon>
        <taxon>Colletotrichum</taxon>
        <taxon>Colletotrichum destructivum species complex</taxon>
    </lineage>
</organism>
<dbReference type="PANTHER" id="PTHR12670">
    <property type="entry name" value="CERAMIDASE"/>
    <property type="match status" value="1"/>
</dbReference>
<feature type="domain" description="C2H2-type" evidence="7">
    <location>
        <begin position="937"/>
        <end position="960"/>
    </location>
</feature>
<dbReference type="Gene3D" id="2.60.40.2300">
    <property type="entry name" value="Neutral/alkaline non-lysosomal ceramidase, C-terminal domain"/>
    <property type="match status" value="1"/>
</dbReference>
<keyword evidence="6" id="KW-1133">Transmembrane helix</keyword>
<feature type="binding site" evidence="4">
    <location>
        <position position="164"/>
    </location>
    <ligand>
        <name>Zn(2+)</name>
        <dbReference type="ChEBI" id="CHEBI:29105"/>
    </ligand>
</feature>
<dbReference type="EC" id="3.5.1.23" evidence="2"/>
<proteinExistence type="inferred from homology"/>
<reference evidence="8 9" key="1">
    <citation type="submission" date="2023-04" db="EMBL/GenBank/DDBJ databases">
        <title>Colletotrichum tabacum stain YC1 causing leaf anthracnose on Nicotiana tabacum(L.) cv.</title>
        <authorList>
            <person name="Ji Z."/>
            <person name="Wang M."/>
            <person name="Zhang J."/>
            <person name="Wang N."/>
            <person name="Zhou Z."/>
        </authorList>
    </citation>
    <scope>NUCLEOTIDE SEQUENCE [LARGE SCALE GENOMIC DNA]</scope>
    <source>
        <strain evidence="8 9">YC1</strain>
    </source>
</reference>
<dbReference type="InterPro" id="IPR013087">
    <property type="entry name" value="Znf_C2H2_type"/>
</dbReference>
<accession>A0AAV9TL53</accession>
<dbReference type="GO" id="GO:0016020">
    <property type="term" value="C:membrane"/>
    <property type="evidence" value="ECO:0007669"/>
    <property type="project" value="GOC"/>
</dbReference>
<dbReference type="InterPro" id="IPR031331">
    <property type="entry name" value="NEUT/ALK_ceramidase_C"/>
</dbReference>
<feature type="binding site" evidence="4">
    <location>
        <position position="561"/>
    </location>
    <ligand>
        <name>Zn(2+)</name>
        <dbReference type="ChEBI" id="CHEBI:29105"/>
    </ligand>
</feature>
<dbReference type="InterPro" id="IPR031329">
    <property type="entry name" value="NEUT/ALK_ceramidase_N"/>
</dbReference>
<dbReference type="GO" id="GO:0046872">
    <property type="term" value="F:metal ion binding"/>
    <property type="evidence" value="ECO:0007669"/>
    <property type="project" value="UniProtKB-KW"/>
</dbReference>
<feature type="binding site" evidence="4">
    <location>
        <position position="274"/>
    </location>
    <ligand>
        <name>Zn(2+)</name>
        <dbReference type="ChEBI" id="CHEBI:29105"/>
    </ligand>
</feature>
<feature type="transmembrane region" description="Helical" evidence="6">
    <location>
        <begin position="16"/>
        <end position="38"/>
    </location>
</feature>
<evidence type="ECO:0000256" key="5">
    <source>
        <dbReference type="SAM" id="MobiDB-lite"/>
    </source>
</evidence>
<evidence type="ECO:0000313" key="8">
    <source>
        <dbReference type="EMBL" id="KAK6223824.1"/>
    </source>
</evidence>
<feature type="region of interest" description="Disordered" evidence="5">
    <location>
        <begin position="602"/>
        <end position="621"/>
    </location>
</feature>
<keyword evidence="4" id="KW-0862">Zinc</keyword>
<dbReference type="Pfam" id="PF17048">
    <property type="entry name" value="Ceramidse_alk_C"/>
    <property type="match status" value="1"/>
</dbReference>
<dbReference type="PANTHER" id="PTHR12670:SF20">
    <property type="entry name" value="NEUTRAL CERAMIDASE"/>
    <property type="match status" value="1"/>
</dbReference>
<evidence type="ECO:0000256" key="4">
    <source>
        <dbReference type="PIRSR" id="PIRSR606823-2"/>
    </source>
</evidence>
<name>A0AAV9TL53_9PEZI</name>
<feature type="binding site" evidence="4">
    <location>
        <position position="522"/>
    </location>
    <ligand>
        <name>Zn(2+)</name>
        <dbReference type="ChEBI" id="CHEBI:29105"/>
    </ligand>
</feature>
<dbReference type="EMBL" id="JASAOK010000015">
    <property type="protein sequence ID" value="KAK6223824.1"/>
    <property type="molecule type" value="Genomic_DNA"/>
</dbReference>
<keyword evidence="6" id="KW-0812">Transmembrane</keyword>
<dbReference type="GO" id="GO:0017040">
    <property type="term" value="F:N-acylsphingosine amidohydrolase activity"/>
    <property type="evidence" value="ECO:0007669"/>
    <property type="project" value="UniProtKB-EC"/>
</dbReference>
<comment type="similarity">
    <text evidence="1">Belongs to the neutral ceramidase family.</text>
</comment>
<evidence type="ECO:0000256" key="2">
    <source>
        <dbReference type="ARBA" id="ARBA00011891"/>
    </source>
</evidence>
<dbReference type="FunFam" id="2.60.40.2300:FF:000004">
    <property type="entry name" value="Neutral/alkaline nonlysosomal ceramidase, putative"/>
    <property type="match status" value="1"/>
</dbReference>
<dbReference type="GO" id="GO:0046514">
    <property type="term" value="P:ceramide catabolic process"/>
    <property type="evidence" value="ECO:0007669"/>
    <property type="project" value="InterPro"/>
</dbReference>
<protein>
    <recommendedName>
        <fullName evidence="2">ceramidase</fullName>
        <ecNumber evidence="2">3.5.1.23</ecNumber>
    </recommendedName>
</protein>